<comment type="caution">
    <text evidence="1">The sequence shown here is derived from an EMBL/GenBank/DDBJ whole genome shotgun (WGS) entry which is preliminary data.</text>
</comment>
<protein>
    <submittedName>
        <fullName evidence="1">Uncharacterized protein</fullName>
    </submittedName>
</protein>
<name>A0AAD9RWQ2_9HYME</name>
<gene>
    <name evidence="1" type="ORF">KPH14_011700</name>
</gene>
<proteinExistence type="predicted"/>
<evidence type="ECO:0000313" key="2">
    <source>
        <dbReference type="Proteomes" id="UP001258017"/>
    </source>
</evidence>
<dbReference type="Proteomes" id="UP001258017">
    <property type="component" value="Unassembled WGS sequence"/>
</dbReference>
<keyword evidence="2" id="KW-1185">Reference proteome</keyword>
<sequence>MERTKVDLLSEGFHSSGGLGFPSNPITRAKCDLGSWPYSVHWLNHAGTPHVLSTMGVSYLLGKEPRDQPTLPWPFSRDPIAMAERTIECKCPMSRKDGRVGRDYLRMNQRLFQGAEV</sequence>
<reference evidence="1" key="1">
    <citation type="submission" date="2021-08" db="EMBL/GenBank/DDBJ databases">
        <authorList>
            <person name="Misof B."/>
            <person name="Oliver O."/>
            <person name="Podsiadlowski L."/>
            <person name="Donath A."/>
            <person name="Peters R."/>
            <person name="Mayer C."/>
            <person name="Rust J."/>
            <person name="Gunkel S."/>
            <person name="Lesny P."/>
            <person name="Martin S."/>
            <person name="Oeyen J.P."/>
            <person name="Petersen M."/>
            <person name="Panagiotis P."/>
            <person name="Wilbrandt J."/>
            <person name="Tanja T."/>
        </authorList>
    </citation>
    <scope>NUCLEOTIDE SEQUENCE</scope>
    <source>
        <strain evidence="1">GBR_01_08_01A</strain>
        <tissue evidence="1">Thorax + abdomen</tissue>
    </source>
</reference>
<organism evidence="1 2">
    <name type="scientific">Odynerus spinipes</name>
    <dbReference type="NCBI Taxonomy" id="1348599"/>
    <lineage>
        <taxon>Eukaryota</taxon>
        <taxon>Metazoa</taxon>
        <taxon>Ecdysozoa</taxon>
        <taxon>Arthropoda</taxon>
        <taxon>Hexapoda</taxon>
        <taxon>Insecta</taxon>
        <taxon>Pterygota</taxon>
        <taxon>Neoptera</taxon>
        <taxon>Endopterygota</taxon>
        <taxon>Hymenoptera</taxon>
        <taxon>Apocrita</taxon>
        <taxon>Aculeata</taxon>
        <taxon>Vespoidea</taxon>
        <taxon>Vespidae</taxon>
        <taxon>Eumeninae</taxon>
        <taxon>Odynerus</taxon>
    </lineage>
</organism>
<dbReference type="AlphaFoldDB" id="A0AAD9RWQ2"/>
<reference evidence="1" key="2">
    <citation type="journal article" date="2023" name="Commun. Biol.">
        <title>Intrasexual cuticular hydrocarbon dimorphism in a wasp sheds light on hydrocarbon biosynthesis genes in Hymenoptera.</title>
        <authorList>
            <person name="Moris V.C."/>
            <person name="Podsiadlowski L."/>
            <person name="Martin S."/>
            <person name="Oeyen J.P."/>
            <person name="Donath A."/>
            <person name="Petersen M."/>
            <person name="Wilbrandt J."/>
            <person name="Misof B."/>
            <person name="Liedtke D."/>
            <person name="Thamm M."/>
            <person name="Scheiner R."/>
            <person name="Schmitt T."/>
            <person name="Niehuis O."/>
        </authorList>
    </citation>
    <scope>NUCLEOTIDE SEQUENCE</scope>
    <source>
        <strain evidence="1">GBR_01_08_01A</strain>
    </source>
</reference>
<accession>A0AAD9RWQ2</accession>
<dbReference type="EMBL" id="JAIFRP010000011">
    <property type="protein sequence ID" value="KAK2586656.1"/>
    <property type="molecule type" value="Genomic_DNA"/>
</dbReference>
<evidence type="ECO:0000313" key="1">
    <source>
        <dbReference type="EMBL" id="KAK2586656.1"/>
    </source>
</evidence>